<dbReference type="EC" id="5.1.3.14" evidence="3"/>
<comment type="caution">
    <text evidence="6">The sequence shown here is derived from an EMBL/GenBank/DDBJ whole genome shotgun (WGS) entry which is preliminary data.</text>
</comment>
<reference evidence="7" key="1">
    <citation type="journal article" date="2019" name="Int. J. Syst. Evol. Microbiol.">
        <title>The Global Catalogue of Microorganisms (GCM) 10K type strain sequencing project: providing services to taxonomists for standard genome sequencing and annotation.</title>
        <authorList>
            <consortium name="The Broad Institute Genomics Platform"/>
            <consortium name="The Broad Institute Genome Sequencing Center for Infectious Disease"/>
            <person name="Wu L."/>
            <person name="Ma J."/>
        </authorList>
    </citation>
    <scope>NUCLEOTIDE SEQUENCE [LARGE SCALE GENOMIC DNA]</scope>
    <source>
        <strain evidence="7">CGMCC 4.7645</strain>
    </source>
</reference>
<feature type="domain" description="UDP-N-acetylglucosamine 2-epimerase" evidence="5">
    <location>
        <begin position="28"/>
        <end position="366"/>
    </location>
</feature>
<comment type="similarity">
    <text evidence="2 4">Belongs to the UDP-N-acetylglucosamine 2-epimerase family.</text>
</comment>
<proteinExistence type="inferred from homology"/>
<dbReference type="GO" id="GO:0008761">
    <property type="term" value="F:UDP-N-acetylglucosamine 2-epimerase activity"/>
    <property type="evidence" value="ECO:0007669"/>
    <property type="project" value="UniProtKB-EC"/>
</dbReference>
<dbReference type="EMBL" id="JBHUKR010000026">
    <property type="protein sequence ID" value="MFD2422329.1"/>
    <property type="molecule type" value="Genomic_DNA"/>
</dbReference>
<dbReference type="Gene3D" id="3.40.50.2000">
    <property type="entry name" value="Glycogen Phosphorylase B"/>
    <property type="match status" value="2"/>
</dbReference>
<organism evidence="6 7">
    <name type="scientific">Amycolatopsis pigmentata</name>
    <dbReference type="NCBI Taxonomy" id="450801"/>
    <lineage>
        <taxon>Bacteria</taxon>
        <taxon>Bacillati</taxon>
        <taxon>Actinomycetota</taxon>
        <taxon>Actinomycetes</taxon>
        <taxon>Pseudonocardiales</taxon>
        <taxon>Pseudonocardiaceae</taxon>
        <taxon>Amycolatopsis</taxon>
    </lineage>
</organism>
<dbReference type="RefSeq" id="WP_378271355.1">
    <property type="nucleotide sequence ID" value="NZ_JBHUKR010000026.1"/>
</dbReference>
<dbReference type="PANTHER" id="PTHR43174">
    <property type="entry name" value="UDP-N-ACETYLGLUCOSAMINE 2-EPIMERASE"/>
    <property type="match status" value="1"/>
</dbReference>
<dbReference type="InterPro" id="IPR029767">
    <property type="entry name" value="WecB-like"/>
</dbReference>
<sequence length="386" mass="40501">MDVMMLAGTRAEAVRSAPLALALGGHGVLRPVIVHSGRHDGSVEQALAPFGLLVDAWLDIPAHAADRPAELVAGLLPALDATFRRHRPAALVVQGDSPTVLAGALAAFWAGVPVVHLESGVPAHDPFAEDGTRQMVSRIAALHLTTTSDAAAALRAEGVPRQRITIIGNTAVDAARHIAERDIPARCAELALLEMEVAEAGQRMILVGSQDYSTEDQAPARALSAVRRLVEEQDDVQVLLPVHPEPAAREHVLGMLGDLARVTITDPLEYPDLVRALRLATLVLTDSAAVREAAPAFGTPVVILGDPARRGEAREAMDGGSTWLAGSDPATIHTVATDILHGRRHLPQSGKPYGDGNAAARAVIALEDLLGIAEGHFPATVPASEM</sequence>
<dbReference type="NCBIfam" id="TIGR00236">
    <property type="entry name" value="wecB"/>
    <property type="match status" value="1"/>
</dbReference>
<keyword evidence="1 4" id="KW-0413">Isomerase</keyword>
<dbReference type="InterPro" id="IPR003331">
    <property type="entry name" value="UDP_GlcNAc_Epimerase_2_dom"/>
</dbReference>
<evidence type="ECO:0000256" key="2">
    <source>
        <dbReference type="ARBA" id="ARBA00038209"/>
    </source>
</evidence>
<evidence type="ECO:0000256" key="3">
    <source>
        <dbReference type="ARBA" id="ARBA00038858"/>
    </source>
</evidence>
<name>A0ABW5G616_9PSEU</name>
<evidence type="ECO:0000259" key="5">
    <source>
        <dbReference type="Pfam" id="PF02350"/>
    </source>
</evidence>
<evidence type="ECO:0000256" key="1">
    <source>
        <dbReference type="ARBA" id="ARBA00023235"/>
    </source>
</evidence>
<dbReference type="SUPFAM" id="SSF53756">
    <property type="entry name" value="UDP-Glycosyltransferase/glycogen phosphorylase"/>
    <property type="match status" value="1"/>
</dbReference>
<protein>
    <recommendedName>
        <fullName evidence="3">UDP-N-acetylglucosamine 2-epimerase (non-hydrolyzing)</fullName>
        <ecNumber evidence="3">5.1.3.14</ecNumber>
    </recommendedName>
</protein>
<evidence type="ECO:0000313" key="6">
    <source>
        <dbReference type="EMBL" id="MFD2422329.1"/>
    </source>
</evidence>
<keyword evidence="7" id="KW-1185">Reference proteome</keyword>
<accession>A0ABW5G616</accession>
<dbReference type="Proteomes" id="UP001597417">
    <property type="component" value="Unassembled WGS sequence"/>
</dbReference>
<evidence type="ECO:0000256" key="4">
    <source>
        <dbReference type="RuleBase" id="RU003513"/>
    </source>
</evidence>
<gene>
    <name evidence="6" type="primary">wecB</name>
    <name evidence="6" type="ORF">ACFSXZ_39005</name>
</gene>
<evidence type="ECO:0000313" key="7">
    <source>
        <dbReference type="Proteomes" id="UP001597417"/>
    </source>
</evidence>
<dbReference type="PANTHER" id="PTHR43174:SF2">
    <property type="entry name" value="UDP-N-ACETYLGLUCOSAMINE 2-EPIMERASE"/>
    <property type="match status" value="1"/>
</dbReference>
<dbReference type="Pfam" id="PF02350">
    <property type="entry name" value="Epimerase_2"/>
    <property type="match status" value="1"/>
</dbReference>